<keyword evidence="6" id="KW-0812">Transmembrane</keyword>
<evidence type="ECO:0000256" key="6">
    <source>
        <dbReference type="SAM" id="Phobius"/>
    </source>
</evidence>
<sequence>MRRSIFAVLHTLSIVAISFSLLSGLRIASLDKSYLLSITTLLPEGQVHSLHLISGISLLVLSCYYGYFKLSHRTVTTQTRYHKLVTWFGYVIILTSLLSGVLLRLDWLPQPLLPLHYFSALALLLYLLLHSWVYALQLGRNAFKKILFIPLKRFPLRLTGVLILCICVLYYYVQSSTHTLSVSAISADVLMEIDGYDDEPQWQDATLFFVDTNHGANFVDGYAQVAIKALSNGQETFFLFRWADPTQSLNHLPLVKTESGWKVQENGFYHFDEQSYYEDKFAVMLSNSCSFGADGTSYLGKQPFNSSPANWHSKGYHASLDGKIRDLWHWKAVRTNDMVLADDNFIGPLVKPLNAERRYKAGYQTDGKESGSYVMNWQWYSKNQITPKRLPNQNIDISHPVLPWFGSHPYQKAHDTYPIGTQLSSVLYRSNRFEGDRADVRAKGRWHDGYWTLELVRKNKTDSAHDIALSNHTCMWVSAFDRSQIAHTRHQRAIKLRYAL</sequence>
<protein>
    <recommendedName>
        <fullName evidence="7">Cytochrome c-552/DMSO reductase-like haem-binding domain-containing protein</fullName>
    </recommendedName>
</protein>
<feature type="transmembrane region" description="Helical" evidence="6">
    <location>
        <begin position="117"/>
        <end position="136"/>
    </location>
</feature>
<reference evidence="8 9" key="1">
    <citation type="submission" date="2020-04" db="EMBL/GenBank/DDBJ databases">
        <title>Pseudoalteromonas caenipelagi sp. nov., isolated from a tidal flat.</title>
        <authorList>
            <person name="Park S."/>
            <person name="Yoon J.-H."/>
        </authorList>
    </citation>
    <scope>NUCLEOTIDE SEQUENCE [LARGE SCALE GENOMIC DNA]</scope>
    <source>
        <strain evidence="8 9">JBTF-M23</strain>
    </source>
</reference>
<name>A0A849VDR8_9GAMM</name>
<keyword evidence="6" id="KW-0472">Membrane</keyword>
<feature type="domain" description="Cytochrome c-552/DMSO reductase-like haem-binding" evidence="7">
    <location>
        <begin position="199"/>
        <end position="492"/>
    </location>
</feature>
<dbReference type="GO" id="GO:0020037">
    <property type="term" value="F:heme binding"/>
    <property type="evidence" value="ECO:0007669"/>
    <property type="project" value="InterPro"/>
</dbReference>
<feature type="transmembrane region" description="Helical" evidence="6">
    <location>
        <begin position="87"/>
        <end position="105"/>
    </location>
</feature>
<gene>
    <name evidence="8" type="ORF">HG263_10345</name>
</gene>
<keyword evidence="4" id="KW-0249">Electron transport</keyword>
<keyword evidence="9" id="KW-1185">Reference proteome</keyword>
<keyword evidence="2" id="KW-0349">Heme</keyword>
<evidence type="ECO:0000256" key="2">
    <source>
        <dbReference type="ARBA" id="ARBA00022617"/>
    </source>
</evidence>
<dbReference type="AlphaFoldDB" id="A0A849VDR8"/>
<comment type="caution">
    <text evidence="8">The sequence shown here is derived from an EMBL/GenBank/DDBJ whole genome shotgun (WGS) entry which is preliminary data.</text>
</comment>
<keyword evidence="6" id="KW-1133">Transmembrane helix</keyword>
<dbReference type="Proteomes" id="UP000586305">
    <property type="component" value="Unassembled WGS sequence"/>
</dbReference>
<evidence type="ECO:0000313" key="9">
    <source>
        <dbReference type="Proteomes" id="UP000586305"/>
    </source>
</evidence>
<dbReference type="SMART" id="SM00887">
    <property type="entry name" value="EB_dh"/>
    <property type="match status" value="1"/>
</dbReference>
<keyword evidence="3" id="KW-0479">Metal-binding</keyword>
<evidence type="ECO:0000256" key="1">
    <source>
        <dbReference type="ARBA" id="ARBA00022448"/>
    </source>
</evidence>
<evidence type="ECO:0000256" key="5">
    <source>
        <dbReference type="ARBA" id="ARBA00023004"/>
    </source>
</evidence>
<keyword evidence="5" id="KW-0408">Iron</keyword>
<dbReference type="EMBL" id="JABBPG010000003">
    <property type="protein sequence ID" value="NOU50930.1"/>
    <property type="molecule type" value="Genomic_DNA"/>
</dbReference>
<organism evidence="8 9">
    <name type="scientific">Pseudoalteromonas caenipelagi</name>
    <dbReference type="NCBI Taxonomy" id="2726988"/>
    <lineage>
        <taxon>Bacteria</taxon>
        <taxon>Pseudomonadati</taxon>
        <taxon>Pseudomonadota</taxon>
        <taxon>Gammaproteobacteria</taxon>
        <taxon>Alteromonadales</taxon>
        <taxon>Pseudoalteromonadaceae</taxon>
        <taxon>Pseudoalteromonas</taxon>
    </lineage>
</organism>
<dbReference type="InterPro" id="IPR019020">
    <property type="entry name" value="Cyt-c552/DMSO_Rdtase_haem-bd"/>
</dbReference>
<dbReference type="Pfam" id="PF09459">
    <property type="entry name" value="EB_dh"/>
    <property type="match status" value="1"/>
</dbReference>
<keyword evidence="1" id="KW-0813">Transport</keyword>
<evidence type="ECO:0000259" key="7">
    <source>
        <dbReference type="SMART" id="SM00887"/>
    </source>
</evidence>
<proteinExistence type="predicted"/>
<evidence type="ECO:0000256" key="4">
    <source>
        <dbReference type="ARBA" id="ARBA00022982"/>
    </source>
</evidence>
<evidence type="ECO:0000313" key="8">
    <source>
        <dbReference type="EMBL" id="NOU50930.1"/>
    </source>
</evidence>
<dbReference type="CDD" id="cd09625">
    <property type="entry name" value="DOMON_like_cytochrome"/>
    <property type="match status" value="1"/>
</dbReference>
<evidence type="ECO:0000256" key="3">
    <source>
        <dbReference type="ARBA" id="ARBA00022723"/>
    </source>
</evidence>
<feature type="transmembrane region" description="Helical" evidence="6">
    <location>
        <begin position="48"/>
        <end position="67"/>
    </location>
</feature>
<dbReference type="GO" id="GO:0046872">
    <property type="term" value="F:metal ion binding"/>
    <property type="evidence" value="ECO:0007669"/>
    <property type="project" value="UniProtKB-KW"/>
</dbReference>
<accession>A0A849VDR8</accession>
<feature type="transmembrane region" description="Helical" evidence="6">
    <location>
        <begin position="156"/>
        <end position="173"/>
    </location>
</feature>
<dbReference type="Gene3D" id="2.60.40.1190">
    <property type="match status" value="1"/>
</dbReference>
<dbReference type="RefSeq" id="WP_343043981.1">
    <property type="nucleotide sequence ID" value="NZ_JABBPG010000003.1"/>
</dbReference>